<sequence length="135" mass="15327">MERLETLPDIDIMLLEMNFKTAIKVALYTKLFGKTFYRDQYAGYVYAKRRGVQCQLMLDENCSTPSSSFFPNGVETNDLSFNEELVNHKPAYNKMIERAIKAYGDRNAAVVVGSAHTAHIVRMCKENGIDYTVVA</sequence>
<evidence type="ECO:0000313" key="1">
    <source>
        <dbReference type="EMBL" id="MBA2851793.1"/>
    </source>
</evidence>
<dbReference type="Proteomes" id="UP000564425">
    <property type="component" value="Unassembled WGS sequence"/>
</dbReference>
<proteinExistence type="predicted"/>
<comment type="caution">
    <text evidence="1">The sequence shown here is derived from an EMBL/GenBank/DDBJ whole genome shotgun (WGS) entry which is preliminary data.</text>
</comment>
<dbReference type="EMBL" id="JACDUH010000003">
    <property type="protein sequence ID" value="MBA2851793.1"/>
    <property type="molecule type" value="Genomic_DNA"/>
</dbReference>
<organism evidence="1 2">
    <name type="scientific">Methanococcus maripaludis</name>
    <name type="common">Methanococcus deltae</name>
    <dbReference type="NCBI Taxonomy" id="39152"/>
    <lineage>
        <taxon>Archaea</taxon>
        <taxon>Methanobacteriati</taxon>
        <taxon>Methanobacteriota</taxon>
        <taxon>Methanomada group</taxon>
        <taxon>Methanococci</taxon>
        <taxon>Methanococcales</taxon>
        <taxon>Methanococcaceae</taxon>
        <taxon>Methanococcus</taxon>
    </lineage>
</organism>
<dbReference type="AlphaFoldDB" id="A0A7J9NXP6"/>
<gene>
    <name evidence="1" type="ORF">HNP86_001952</name>
</gene>
<dbReference type="RefSeq" id="WP_181501613.1">
    <property type="nucleotide sequence ID" value="NZ_JACDUH010000003.1"/>
</dbReference>
<reference evidence="1 2" key="1">
    <citation type="submission" date="2020-07" db="EMBL/GenBank/DDBJ databases">
        <title>Genomic Encyclopedia of Type Strains, Phase IV (KMG-V): Genome sequencing to study the core and pangenomes of soil and plant-associated prokaryotes.</title>
        <authorList>
            <person name="Whitman W."/>
        </authorList>
    </citation>
    <scope>NUCLEOTIDE SEQUENCE [LARGE SCALE GENOMIC DNA]</scope>
    <source>
        <strain evidence="1 2">A1</strain>
    </source>
</reference>
<accession>A0A7J9NXP6</accession>
<evidence type="ECO:0000313" key="2">
    <source>
        <dbReference type="Proteomes" id="UP000564425"/>
    </source>
</evidence>
<name>A0A7J9NXP6_METMI</name>
<protein>
    <submittedName>
        <fullName evidence="1">Uncharacterized protein</fullName>
    </submittedName>
</protein>